<keyword evidence="4" id="KW-0963">Cytoplasm</keyword>
<organism evidence="5 6">
    <name type="scientific">Roseinatronobacter monicus</name>
    <dbReference type="NCBI Taxonomy" id="393481"/>
    <lineage>
        <taxon>Bacteria</taxon>
        <taxon>Pseudomonadati</taxon>
        <taxon>Pseudomonadota</taxon>
        <taxon>Alphaproteobacteria</taxon>
        <taxon>Rhodobacterales</taxon>
        <taxon>Paracoccaceae</taxon>
        <taxon>Roseinatronobacter</taxon>
    </lineage>
</organism>
<dbReference type="Proteomes" id="UP000320582">
    <property type="component" value="Unassembled WGS sequence"/>
</dbReference>
<keyword evidence="2 4" id="KW-0378">Hydrolase</keyword>
<evidence type="ECO:0000256" key="3">
    <source>
        <dbReference type="ARBA" id="ARBA00023080"/>
    </source>
</evidence>
<comment type="similarity">
    <text evidence="4">Belongs to the Maf family.</text>
</comment>
<dbReference type="PANTHER" id="PTHR43213">
    <property type="entry name" value="BIFUNCTIONAL DTTP/UTP PYROPHOSPHATASE/METHYLTRANSFERASE PROTEIN-RELATED"/>
    <property type="match status" value="1"/>
</dbReference>
<dbReference type="CDD" id="cd00555">
    <property type="entry name" value="Maf"/>
    <property type="match status" value="1"/>
</dbReference>
<dbReference type="InterPro" id="IPR029001">
    <property type="entry name" value="ITPase-like_fam"/>
</dbReference>
<dbReference type="HAMAP" id="MF_00528">
    <property type="entry name" value="Maf"/>
    <property type="match status" value="1"/>
</dbReference>
<evidence type="ECO:0000313" key="6">
    <source>
        <dbReference type="Proteomes" id="UP000320582"/>
    </source>
</evidence>
<comment type="subcellular location">
    <subcellularLocation>
        <location evidence="4">Cytoplasm</location>
    </subcellularLocation>
</comment>
<dbReference type="GO" id="GO:0009117">
    <property type="term" value="P:nucleotide metabolic process"/>
    <property type="evidence" value="ECO:0007669"/>
    <property type="project" value="UniProtKB-KW"/>
</dbReference>
<comment type="catalytic activity">
    <reaction evidence="4">
        <text>a ribonucleoside 5'-triphosphate + H2O = a ribonucleoside 5'-phosphate + diphosphate + H(+)</text>
        <dbReference type="Rhea" id="RHEA:23996"/>
        <dbReference type="ChEBI" id="CHEBI:15377"/>
        <dbReference type="ChEBI" id="CHEBI:15378"/>
        <dbReference type="ChEBI" id="CHEBI:33019"/>
        <dbReference type="ChEBI" id="CHEBI:58043"/>
        <dbReference type="ChEBI" id="CHEBI:61557"/>
        <dbReference type="EC" id="3.6.1.9"/>
    </reaction>
</comment>
<accession>A0A543KHX2</accession>
<keyword evidence="3 4" id="KW-0546">Nucleotide metabolism</keyword>
<dbReference type="AlphaFoldDB" id="A0A543KHX2"/>
<feature type="active site" description="Proton acceptor" evidence="4">
    <location>
        <position position="74"/>
    </location>
</feature>
<dbReference type="Gene3D" id="3.90.950.10">
    <property type="match status" value="1"/>
</dbReference>
<gene>
    <name evidence="5" type="ORF">BD293_3356</name>
</gene>
<comment type="caution">
    <text evidence="4">Lacks conserved residue(s) required for the propagation of feature annotation.</text>
</comment>
<evidence type="ECO:0000256" key="2">
    <source>
        <dbReference type="ARBA" id="ARBA00022801"/>
    </source>
</evidence>
<dbReference type="PIRSF" id="PIRSF006305">
    <property type="entry name" value="Maf"/>
    <property type="match status" value="1"/>
</dbReference>
<dbReference type="GO" id="GO:0005737">
    <property type="term" value="C:cytoplasm"/>
    <property type="evidence" value="ECO:0007669"/>
    <property type="project" value="UniProtKB-SubCell"/>
</dbReference>
<comment type="catalytic activity">
    <reaction evidence="4">
        <text>a 2'-deoxyribonucleoside 5'-triphosphate + H2O = a 2'-deoxyribonucleoside 5'-phosphate + diphosphate + H(+)</text>
        <dbReference type="Rhea" id="RHEA:44644"/>
        <dbReference type="ChEBI" id="CHEBI:15377"/>
        <dbReference type="ChEBI" id="CHEBI:15378"/>
        <dbReference type="ChEBI" id="CHEBI:33019"/>
        <dbReference type="ChEBI" id="CHEBI:61560"/>
        <dbReference type="ChEBI" id="CHEBI:65317"/>
        <dbReference type="EC" id="3.6.1.9"/>
    </reaction>
</comment>
<protein>
    <recommendedName>
        <fullName evidence="4">Nucleoside triphosphate pyrophosphatase</fullName>
        <ecNumber evidence="4">3.6.1.9</ecNumber>
    </recommendedName>
    <alternativeName>
        <fullName evidence="4">Nucleotide pyrophosphatase</fullName>
        <shortName evidence="4">Nucleotide PPase</shortName>
    </alternativeName>
</protein>
<dbReference type="Pfam" id="PF02545">
    <property type="entry name" value="Maf"/>
    <property type="match status" value="1"/>
</dbReference>
<dbReference type="GO" id="GO:0047429">
    <property type="term" value="F:nucleoside triphosphate diphosphatase activity"/>
    <property type="evidence" value="ECO:0007669"/>
    <property type="project" value="UniProtKB-EC"/>
</dbReference>
<comment type="function">
    <text evidence="4">Nucleoside triphosphate pyrophosphatase. May have a dual role in cell division arrest and in preventing the incorporation of modified nucleotides into cellular nucleic acids.</text>
</comment>
<name>A0A543KHX2_9RHOB</name>
<comment type="cofactor">
    <cofactor evidence="1 4">
        <name>a divalent metal cation</name>
        <dbReference type="ChEBI" id="CHEBI:60240"/>
    </cofactor>
</comment>
<dbReference type="EMBL" id="VFPT01000001">
    <property type="protein sequence ID" value="TQM94671.1"/>
    <property type="molecule type" value="Genomic_DNA"/>
</dbReference>
<dbReference type="PANTHER" id="PTHR43213:SF5">
    <property type="entry name" value="BIFUNCTIONAL DTTP_UTP PYROPHOSPHATASE_METHYLTRANSFERASE PROTEIN-RELATED"/>
    <property type="match status" value="1"/>
</dbReference>
<reference evidence="5 6" key="1">
    <citation type="submission" date="2019-06" db="EMBL/GenBank/DDBJ databases">
        <title>Genomic Encyclopedia of Archaeal and Bacterial Type Strains, Phase II (KMG-II): from individual species to whole genera.</title>
        <authorList>
            <person name="Goeker M."/>
        </authorList>
    </citation>
    <scope>NUCLEOTIDE SEQUENCE [LARGE SCALE GENOMIC DNA]</scope>
    <source>
        <strain evidence="5 6">DSM 18423</strain>
    </source>
</reference>
<dbReference type="InterPro" id="IPR003697">
    <property type="entry name" value="Maf-like"/>
</dbReference>
<evidence type="ECO:0000256" key="1">
    <source>
        <dbReference type="ARBA" id="ARBA00001968"/>
    </source>
</evidence>
<comment type="caution">
    <text evidence="5">The sequence shown here is derived from an EMBL/GenBank/DDBJ whole genome shotgun (WGS) entry which is preliminary data.</text>
</comment>
<evidence type="ECO:0000256" key="4">
    <source>
        <dbReference type="HAMAP-Rule" id="MF_00528"/>
    </source>
</evidence>
<dbReference type="SUPFAM" id="SSF52972">
    <property type="entry name" value="ITPase-like"/>
    <property type="match status" value="1"/>
</dbReference>
<dbReference type="RefSeq" id="WP_425467937.1">
    <property type="nucleotide sequence ID" value="NZ_VFPT01000001.1"/>
</dbReference>
<keyword evidence="6" id="KW-1185">Reference proteome</keyword>
<proteinExistence type="inferred from homology"/>
<evidence type="ECO:0000313" key="5">
    <source>
        <dbReference type="EMBL" id="TQM94671.1"/>
    </source>
</evidence>
<dbReference type="EC" id="3.6.1.9" evidence="4"/>
<sequence>MTLVLASGSEIRRQMLENAGLHPEVAVARVDESALIASLLADAAPPRDIADTLAEAKARKVSGRMPGRLVLGCDQVLAHKGAVLEKPPTKQVARDQLCLLRAGTHQLLSAAVLYDDGEPVWRHVGVARLTMRSFSDSYLDAYLDRNWPAIGASVGGYKLEEEGVRLFAQIQGDYFTILGLPLLELLNYLALRGEIEG</sequence>